<organism evidence="1 2">
    <name type="scientific">Candidatus Aquicultor secundus</name>
    <dbReference type="NCBI Taxonomy" id="1973895"/>
    <lineage>
        <taxon>Bacteria</taxon>
        <taxon>Bacillati</taxon>
        <taxon>Actinomycetota</taxon>
        <taxon>Candidatus Aquicultoria</taxon>
        <taxon>Candidatus Aquicultorales</taxon>
        <taxon>Candidatus Aquicultoraceae</taxon>
        <taxon>Candidatus Aquicultor</taxon>
    </lineage>
</organism>
<dbReference type="Gene3D" id="3.40.91.30">
    <property type="match status" value="1"/>
</dbReference>
<evidence type="ECO:0000313" key="2">
    <source>
        <dbReference type="Proteomes" id="UP000230956"/>
    </source>
</evidence>
<protein>
    <submittedName>
        <fullName evidence="1">Uncharacterized protein</fullName>
    </submittedName>
</protein>
<accession>A0A2M7T6X0</accession>
<comment type="caution">
    <text evidence="1">The sequence shown here is derived from an EMBL/GenBank/DDBJ whole genome shotgun (WGS) entry which is preliminary data.</text>
</comment>
<sequence length="147" mass="17668">MVGIMQYKNVSFWEHYRLTSETMTEETKNQESSESGKIIYKGIEFAHPSEEQCARILDFYGVRWEYEPNTFPIEWDKEGNVTQSFSPDFYLPDLDLYIELTTMSQKLVTKKNRKVRKLRELYPDIQIKIFYQKDFKNLLLKYGLPRL</sequence>
<reference evidence="2" key="1">
    <citation type="submission" date="2017-09" db="EMBL/GenBank/DDBJ databases">
        <title>Depth-based differentiation of microbial function through sediment-hosted aquifers and enrichment of novel symbionts in the deep terrestrial subsurface.</title>
        <authorList>
            <person name="Probst A.J."/>
            <person name="Ladd B."/>
            <person name="Jarett J.K."/>
            <person name="Geller-Mcgrath D.E."/>
            <person name="Sieber C.M.K."/>
            <person name="Emerson J.B."/>
            <person name="Anantharaman K."/>
            <person name="Thomas B.C."/>
            <person name="Malmstrom R."/>
            <person name="Stieglmeier M."/>
            <person name="Klingl A."/>
            <person name="Woyke T."/>
            <person name="Ryan C.M."/>
            <person name="Banfield J.F."/>
        </authorList>
    </citation>
    <scope>NUCLEOTIDE SEQUENCE [LARGE SCALE GENOMIC DNA]</scope>
</reference>
<gene>
    <name evidence="1" type="ORF">COY37_07955</name>
</gene>
<dbReference type="AlphaFoldDB" id="A0A2M7T6X0"/>
<name>A0A2M7T6X0_9ACTN</name>
<dbReference type="EMBL" id="PFNG01000184">
    <property type="protein sequence ID" value="PIZ36881.1"/>
    <property type="molecule type" value="Genomic_DNA"/>
</dbReference>
<proteinExistence type="predicted"/>
<evidence type="ECO:0000313" key="1">
    <source>
        <dbReference type="EMBL" id="PIZ36881.1"/>
    </source>
</evidence>
<dbReference type="Proteomes" id="UP000230956">
    <property type="component" value="Unassembled WGS sequence"/>
</dbReference>